<dbReference type="EMBL" id="UINC01198673">
    <property type="protein sequence ID" value="SVE16740.1"/>
    <property type="molecule type" value="Genomic_DNA"/>
</dbReference>
<name>A0A383BAC7_9ZZZZ</name>
<sequence length="46" mass="4930">MLESAYAWRWIGARGGQTSMKIVAGNSNRPLAESIAAYCNSPLTDA</sequence>
<gene>
    <name evidence="1" type="ORF">METZ01_LOCUS469594</name>
</gene>
<organism evidence="1">
    <name type="scientific">marine metagenome</name>
    <dbReference type="NCBI Taxonomy" id="408172"/>
    <lineage>
        <taxon>unclassified sequences</taxon>
        <taxon>metagenomes</taxon>
        <taxon>ecological metagenomes</taxon>
    </lineage>
</organism>
<accession>A0A383BAC7</accession>
<protein>
    <submittedName>
        <fullName evidence="1">Uncharacterized protein</fullName>
    </submittedName>
</protein>
<reference evidence="1" key="1">
    <citation type="submission" date="2018-05" db="EMBL/GenBank/DDBJ databases">
        <authorList>
            <person name="Lanie J.A."/>
            <person name="Ng W.-L."/>
            <person name="Kazmierczak K.M."/>
            <person name="Andrzejewski T.M."/>
            <person name="Davidsen T.M."/>
            <person name="Wayne K.J."/>
            <person name="Tettelin H."/>
            <person name="Glass J.I."/>
            <person name="Rusch D."/>
            <person name="Podicherti R."/>
            <person name="Tsui H.-C.T."/>
            <person name="Winkler M.E."/>
        </authorList>
    </citation>
    <scope>NUCLEOTIDE SEQUENCE</scope>
</reference>
<dbReference type="AlphaFoldDB" id="A0A383BAC7"/>
<feature type="non-terminal residue" evidence="1">
    <location>
        <position position="46"/>
    </location>
</feature>
<evidence type="ECO:0000313" key="1">
    <source>
        <dbReference type="EMBL" id="SVE16740.1"/>
    </source>
</evidence>
<proteinExistence type="predicted"/>